<evidence type="ECO:0000313" key="2">
    <source>
        <dbReference type="Proteomes" id="UP000235786"/>
    </source>
</evidence>
<keyword evidence="2" id="KW-1185">Reference proteome</keyword>
<reference evidence="1 2" key="1">
    <citation type="submission" date="2016-04" db="EMBL/GenBank/DDBJ databases">
        <title>A degradative enzymes factory behind the ericoid mycorrhizal symbiosis.</title>
        <authorList>
            <consortium name="DOE Joint Genome Institute"/>
            <person name="Martino E."/>
            <person name="Morin E."/>
            <person name="Grelet G."/>
            <person name="Kuo A."/>
            <person name="Kohler A."/>
            <person name="Daghino S."/>
            <person name="Barry K."/>
            <person name="Choi C."/>
            <person name="Cichocki N."/>
            <person name="Clum A."/>
            <person name="Copeland A."/>
            <person name="Hainaut M."/>
            <person name="Haridas S."/>
            <person name="Labutti K."/>
            <person name="Lindquist E."/>
            <person name="Lipzen A."/>
            <person name="Khouja H.-R."/>
            <person name="Murat C."/>
            <person name="Ohm R."/>
            <person name="Olson A."/>
            <person name="Spatafora J."/>
            <person name="Veneault-Fourrey C."/>
            <person name="Henrissat B."/>
            <person name="Grigoriev I."/>
            <person name="Martin F."/>
            <person name="Perotto S."/>
        </authorList>
    </citation>
    <scope>NUCLEOTIDE SEQUENCE [LARGE SCALE GENOMIC DNA]</scope>
    <source>
        <strain evidence="1 2">F</strain>
    </source>
</reference>
<dbReference type="OrthoDB" id="3548155at2759"/>
<protein>
    <submittedName>
        <fullName evidence="1">Uncharacterized protein</fullName>
    </submittedName>
</protein>
<organism evidence="1 2">
    <name type="scientific">Hyaloscypha variabilis (strain UAMH 11265 / GT02V1 / F)</name>
    <name type="common">Meliniomyces variabilis</name>
    <dbReference type="NCBI Taxonomy" id="1149755"/>
    <lineage>
        <taxon>Eukaryota</taxon>
        <taxon>Fungi</taxon>
        <taxon>Dikarya</taxon>
        <taxon>Ascomycota</taxon>
        <taxon>Pezizomycotina</taxon>
        <taxon>Leotiomycetes</taxon>
        <taxon>Helotiales</taxon>
        <taxon>Hyaloscyphaceae</taxon>
        <taxon>Hyaloscypha</taxon>
        <taxon>Hyaloscypha variabilis</taxon>
    </lineage>
</organism>
<dbReference type="Proteomes" id="UP000235786">
    <property type="component" value="Unassembled WGS sequence"/>
</dbReference>
<sequence>MASQASSQYMEDIQERMDAIGVFEIRNFLRTYPLEPSPAFDQNIHNPGEKRGTTILPLWQQTNEFRDGSTHWPAFTRLLAVLKPYVLCASAMFAITHSEEYRKARVIKERRLAAQNPALAIPHGSADNCFETVRLSANIAPTSCPLQTTHPSKLASFAVIGRRLFNGGSIAVLALGTLHALMPGGFLVLDTAMEVHTTPFSGERYELQFFIPELDD</sequence>
<evidence type="ECO:0000313" key="1">
    <source>
        <dbReference type="EMBL" id="PMD29106.1"/>
    </source>
</evidence>
<gene>
    <name evidence="1" type="ORF">L207DRAFT_539191</name>
</gene>
<accession>A0A2J6QS70</accession>
<proteinExistence type="predicted"/>
<dbReference type="EMBL" id="KZ613978">
    <property type="protein sequence ID" value="PMD29106.1"/>
    <property type="molecule type" value="Genomic_DNA"/>
</dbReference>
<name>A0A2J6QS70_HYAVF</name>
<dbReference type="AlphaFoldDB" id="A0A2J6QS70"/>